<dbReference type="InterPro" id="IPR029068">
    <property type="entry name" value="Glyas_Bleomycin-R_OHBP_Dase"/>
</dbReference>
<proteinExistence type="predicted"/>
<dbReference type="RefSeq" id="WP_379901547.1">
    <property type="nucleotide sequence ID" value="NZ_JBHRTR010000028.1"/>
</dbReference>
<gene>
    <name evidence="2" type="ORF">ACFOGJ_14435</name>
</gene>
<feature type="domain" description="VOC" evidence="1">
    <location>
        <begin position="8"/>
        <end position="142"/>
    </location>
</feature>
<dbReference type="SUPFAM" id="SSF54593">
    <property type="entry name" value="Glyoxalase/Bleomycin resistance protein/Dihydroxybiphenyl dioxygenase"/>
    <property type="match status" value="1"/>
</dbReference>
<dbReference type="Proteomes" id="UP001595528">
    <property type="component" value="Unassembled WGS sequence"/>
</dbReference>
<reference evidence="3" key="1">
    <citation type="journal article" date="2019" name="Int. J. Syst. Evol. Microbiol.">
        <title>The Global Catalogue of Microorganisms (GCM) 10K type strain sequencing project: providing services to taxonomists for standard genome sequencing and annotation.</title>
        <authorList>
            <consortium name="The Broad Institute Genomics Platform"/>
            <consortium name="The Broad Institute Genome Sequencing Center for Infectious Disease"/>
            <person name="Wu L."/>
            <person name="Ma J."/>
        </authorList>
    </citation>
    <scope>NUCLEOTIDE SEQUENCE [LARGE SCALE GENOMIC DNA]</scope>
    <source>
        <strain evidence="3">KCTC 42964</strain>
    </source>
</reference>
<evidence type="ECO:0000313" key="2">
    <source>
        <dbReference type="EMBL" id="MFC3228438.1"/>
    </source>
</evidence>
<accession>A0ABV7L1I3</accession>
<comment type="caution">
    <text evidence="2">The sequence shown here is derived from an EMBL/GenBank/DDBJ whole genome shotgun (WGS) entry which is preliminary data.</text>
</comment>
<evidence type="ECO:0000313" key="3">
    <source>
        <dbReference type="Proteomes" id="UP001595528"/>
    </source>
</evidence>
<sequence length="146" mass="16137">MSRGRTGAFHHVDLNVRDLARSRPVYAALLTAMGYRCAVDTAEECRWDFAESAPGAGDGAALTILQARAADRDHPHRRYAPGLHHLSWRAASRAEVDRVHAAMVAAGIAILHPPQDYPEYDGSYYAVFFEDPDGIKLEVAHTPDWI</sequence>
<dbReference type="EMBL" id="JBHRTR010000028">
    <property type="protein sequence ID" value="MFC3228438.1"/>
    <property type="molecule type" value="Genomic_DNA"/>
</dbReference>
<dbReference type="Gene3D" id="3.10.180.10">
    <property type="entry name" value="2,3-Dihydroxybiphenyl 1,2-Dioxygenase, domain 1"/>
    <property type="match status" value="1"/>
</dbReference>
<dbReference type="PANTHER" id="PTHR35006:SF2">
    <property type="entry name" value="GLYOXALASE FAMILY PROTEIN (AFU_ORTHOLOGUE AFUA_5G14830)"/>
    <property type="match status" value="1"/>
</dbReference>
<evidence type="ECO:0000259" key="1">
    <source>
        <dbReference type="PROSITE" id="PS51819"/>
    </source>
</evidence>
<dbReference type="InterPro" id="IPR037523">
    <property type="entry name" value="VOC_core"/>
</dbReference>
<name>A0ABV7L1I3_9PROT</name>
<dbReference type="Pfam" id="PF00903">
    <property type="entry name" value="Glyoxalase"/>
    <property type="match status" value="1"/>
</dbReference>
<protein>
    <submittedName>
        <fullName evidence="2">VOC family protein</fullName>
    </submittedName>
</protein>
<keyword evidence="3" id="KW-1185">Reference proteome</keyword>
<dbReference type="PANTHER" id="PTHR35006">
    <property type="entry name" value="GLYOXALASE FAMILY PROTEIN (AFU_ORTHOLOGUE AFUA_5G14830)"/>
    <property type="match status" value="1"/>
</dbReference>
<organism evidence="2 3">
    <name type="scientific">Marinibaculum pumilum</name>
    <dbReference type="NCBI Taxonomy" id="1766165"/>
    <lineage>
        <taxon>Bacteria</taxon>
        <taxon>Pseudomonadati</taxon>
        <taxon>Pseudomonadota</taxon>
        <taxon>Alphaproteobacteria</taxon>
        <taxon>Rhodospirillales</taxon>
        <taxon>Rhodospirillaceae</taxon>
        <taxon>Marinibaculum</taxon>
    </lineage>
</organism>
<dbReference type="InterPro" id="IPR004360">
    <property type="entry name" value="Glyas_Fos-R_dOase_dom"/>
</dbReference>
<dbReference type="PROSITE" id="PS51819">
    <property type="entry name" value="VOC"/>
    <property type="match status" value="1"/>
</dbReference>